<sequence length="111" mass="12900">MLRACMIDFKGNLDDHLPLIEFAYNNFYHSSIGMAPFEDLYGRRSRSPPGWFEVGEAALIGHEFVPGAMEKVWLIRERLKMAQSPEKSYEGVRRRQLEFDVGYWVLEKGEA</sequence>
<dbReference type="PANTHER" id="PTHR45835">
    <property type="entry name" value="YALI0A06105P"/>
    <property type="match status" value="1"/>
</dbReference>
<dbReference type="InterPro" id="IPR036397">
    <property type="entry name" value="RNaseH_sf"/>
</dbReference>
<dbReference type="Gene3D" id="3.30.420.10">
    <property type="entry name" value="Ribonuclease H-like superfamily/Ribonuclease H"/>
    <property type="match status" value="1"/>
</dbReference>
<evidence type="ECO:0000313" key="2">
    <source>
        <dbReference type="Proteomes" id="UP001234989"/>
    </source>
</evidence>
<dbReference type="GO" id="GO:0003676">
    <property type="term" value="F:nucleic acid binding"/>
    <property type="evidence" value="ECO:0007669"/>
    <property type="project" value="InterPro"/>
</dbReference>
<name>A0AAF0ZJU8_SOLVR</name>
<gene>
    <name evidence="1" type="ORF">MTR67_035416</name>
</gene>
<dbReference type="AlphaFoldDB" id="A0AAF0ZJU8"/>
<protein>
    <submittedName>
        <fullName evidence="1">Uncharacterized protein</fullName>
    </submittedName>
</protein>
<evidence type="ECO:0000313" key="1">
    <source>
        <dbReference type="EMBL" id="WMV42031.1"/>
    </source>
</evidence>
<dbReference type="EMBL" id="CP133619">
    <property type="protein sequence ID" value="WMV42031.1"/>
    <property type="molecule type" value="Genomic_DNA"/>
</dbReference>
<dbReference type="Proteomes" id="UP001234989">
    <property type="component" value="Chromosome 8"/>
</dbReference>
<proteinExistence type="predicted"/>
<reference evidence="1" key="1">
    <citation type="submission" date="2023-08" db="EMBL/GenBank/DDBJ databases">
        <title>A de novo genome assembly of Solanum verrucosum Schlechtendal, a Mexican diploid species geographically isolated from the other diploid A-genome species in potato relatives.</title>
        <authorList>
            <person name="Hosaka K."/>
        </authorList>
    </citation>
    <scope>NUCLEOTIDE SEQUENCE</scope>
    <source>
        <tissue evidence="1">Young leaves</tissue>
    </source>
</reference>
<organism evidence="1 2">
    <name type="scientific">Solanum verrucosum</name>
    <dbReference type="NCBI Taxonomy" id="315347"/>
    <lineage>
        <taxon>Eukaryota</taxon>
        <taxon>Viridiplantae</taxon>
        <taxon>Streptophyta</taxon>
        <taxon>Embryophyta</taxon>
        <taxon>Tracheophyta</taxon>
        <taxon>Spermatophyta</taxon>
        <taxon>Magnoliopsida</taxon>
        <taxon>eudicotyledons</taxon>
        <taxon>Gunneridae</taxon>
        <taxon>Pentapetalae</taxon>
        <taxon>asterids</taxon>
        <taxon>lamiids</taxon>
        <taxon>Solanales</taxon>
        <taxon>Solanaceae</taxon>
        <taxon>Solanoideae</taxon>
        <taxon>Solaneae</taxon>
        <taxon>Solanum</taxon>
    </lineage>
</organism>
<dbReference type="PANTHER" id="PTHR45835:SF91">
    <property type="entry name" value="RETROTRANSPOSON, TY3-GYPSY SUBCLASS-LIKE PROTEIN"/>
    <property type="match status" value="1"/>
</dbReference>
<keyword evidence="2" id="KW-1185">Reference proteome</keyword>
<accession>A0AAF0ZJU8</accession>